<protein>
    <recommendedName>
        <fullName evidence="11">Mitotic spindle assembly checkpoint protein MAD1</fullName>
    </recommendedName>
</protein>
<keyword evidence="6" id="KW-0131">Cell cycle</keyword>
<keyword evidence="10" id="KW-1185">Reference proteome</keyword>
<dbReference type="Gene3D" id="3.30.457.60">
    <property type="match status" value="1"/>
</dbReference>
<dbReference type="Gene3D" id="6.10.250.90">
    <property type="match status" value="1"/>
</dbReference>
<dbReference type="Pfam" id="PF05557">
    <property type="entry name" value="MAD"/>
    <property type="match status" value="1"/>
</dbReference>
<reference evidence="9 10" key="1">
    <citation type="journal article" date="2021" name="Nat. Plants">
        <title>The Taxus genome provides insights into paclitaxel biosynthesis.</title>
        <authorList>
            <person name="Xiong X."/>
            <person name="Gou J."/>
            <person name="Liao Q."/>
            <person name="Li Y."/>
            <person name="Zhou Q."/>
            <person name="Bi G."/>
            <person name="Li C."/>
            <person name="Du R."/>
            <person name="Wang X."/>
            <person name="Sun T."/>
            <person name="Guo L."/>
            <person name="Liang H."/>
            <person name="Lu P."/>
            <person name="Wu Y."/>
            <person name="Zhang Z."/>
            <person name="Ro D.K."/>
            <person name="Shang Y."/>
            <person name="Huang S."/>
            <person name="Yan J."/>
        </authorList>
    </citation>
    <scope>NUCLEOTIDE SEQUENCE [LARGE SCALE GENOMIC DNA]</scope>
    <source>
        <strain evidence="9">Ta-2019</strain>
    </source>
</reference>
<keyword evidence="3" id="KW-0132">Cell division</keyword>
<dbReference type="GO" id="GO:0072686">
    <property type="term" value="C:mitotic spindle"/>
    <property type="evidence" value="ECO:0007669"/>
    <property type="project" value="TreeGrafter"/>
</dbReference>
<feature type="compositionally biased region" description="Pro residues" evidence="8">
    <location>
        <begin position="1"/>
        <end position="10"/>
    </location>
</feature>
<keyword evidence="5" id="KW-0539">Nucleus</keyword>
<evidence type="ECO:0008006" key="11">
    <source>
        <dbReference type="Google" id="ProtNLM"/>
    </source>
</evidence>
<evidence type="ECO:0000256" key="3">
    <source>
        <dbReference type="ARBA" id="ARBA00022618"/>
    </source>
</evidence>
<evidence type="ECO:0000256" key="2">
    <source>
        <dbReference type="ARBA" id="ARBA00008029"/>
    </source>
</evidence>
<feature type="coiled-coil region" evidence="7">
    <location>
        <begin position="60"/>
        <end position="115"/>
    </location>
</feature>
<comment type="subcellular location">
    <subcellularLocation>
        <location evidence="1">Nucleus</location>
    </subcellularLocation>
</comment>
<feature type="coiled-coil region" evidence="7">
    <location>
        <begin position="375"/>
        <end position="423"/>
    </location>
</feature>
<name>A0AA38CGS4_TAXCH</name>
<dbReference type="InterPro" id="IPR008672">
    <property type="entry name" value="Mad1"/>
</dbReference>
<comment type="similarity">
    <text evidence="2">Belongs to the MAD1 family.</text>
</comment>
<dbReference type="Gene3D" id="1.20.5.170">
    <property type="match status" value="1"/>
</dbReference>
<dbReference type="GO" id="GO:0000776">
    <property type="term" value="C:kinetochore"/>
    <property type="evidence" value="ECO:0007669"/>
    <property type="project" value="TreeGrafter"/>
</dbReference>
<evidence type="ECO:0000256" key="1">
    <source>
        <dbReference type="ARBA" id="ARBA00004123"/>
    </source>
</evidence>
<gene>
    <name evidence="9" type="ORF">KI387_011873</name>
</gene>
<feature type="region of interest" description="Disordered" evidence="8">
    <location>
        <begin position="1"/>
        <end position="20"/>
    </location>
</feature>
<evidence type="ECO:0000313" key="9">
    <source>
        <dbReference type="EMBL" id="KAH9300290.1"/>
    </source>
</evidence>
<dbReference type="OMA" id="YKLDFMP"/>
<sequence length="693" mass="79635">MILRTPPPQRRAPLPDTPDNQIVLHQPTELLHQENESISPEMICTYQCRQMVKSEVLEGLGMREKEVMELQSRVKSLQEDNRNKELQNNELKGCIQLMEQELAATNALGKNLKEQFTKEVKECQESLQTHIKHSSVLEMKLQHEMKLRAEAESIAIAANYKVTMLEEKLKKSAEIAEREIANLNAEILRLQKEYDLSVFRVRAEIERETCRASNAEQEVELGKKQYEELKSQLSKNIKKRSELEKELSNAIKEAKGSNVHENNTLVKHLQEELRHYEAEVAEARKLKIFHVNAELLREKLLEEKQRADRAEAALEGLPELKLKLIDLENELQCWKSMINDLPGIDSPDDVPQKISELQKEAAGSMVKVGEMAIKLEEFRCALEKEEYERHQANKQAASAREEVEEAMSNIGRLELKIALLSKERDGLKMIISSYDEEEAVGLKRQKTGDTSLLEKSKDKRIQELEDSLARYASYVKQLEQDLVKQGECVKSQRCKSEMLSQEVGDALRKIRALDREGDRLRCEIGIYESKFGHGDFNPATTKVLHMVNTLGTHNQEKDTKESLQLELQRLREKLRSIEELNGKPEDGGSADTLISEKLSQLKAQIATLEKREERYKKVFAEKISVFRLACCSLFGYKIQMDEQQRPSGIPVTLFTLQSIYSLSDDDKLEFEYESGNTNLRINEYTSQPEISHQ</sequence>
<dbReference type="GO" id="GO:0007094">
    <property type="term" value="P:mitotic spindle assembly checkpoint signaling"/>
    <property type="evidence" value="ECO:0007669"/>
    <property type="project" value="InterPro"/>
</dbReference>
<dbReference type="PANTHER" id="PTHR23168">
    <property type="entry name" value="MITOTIC SPINDLE ASSEMBLY CHECKPOINT PROTEIN MAD1 MITOTIC ARREST DEFICIENT-LIKE PROTEIN 1"/>
    <property type="match status" value="1"/>
</dbReference>
<proteinExistence type="inferred from homology"/>
<evidence type="ECO:0000313" key="10">
    <source>
        <dbReference type="Proteomes" id="UP000824469"/>
    </source>
</evidence>
<keyword evidence="4" id="KW-0498">Mitosis</keyword>
<evidence type="ECO:0000256" key="8">
    <source>
        <dbReference type="SAM" id="MobiDB-lite"/>
    </source>
</evidence>
<dbReference type="GO" id="GO:0051301">
    <property type="term" value="P:cell division"/>
    <property type="evidence" value="ECO:0007669"/>
    <property type="project" value="UniProtKB-KW"/>
</dbReference>
<evidence type="ECO:0000256" key="7">
    <source>
        <dbReference type="SAM" id="Coils"/>
    </source>
</evidence>
<comment type="caution">
    <text evidence="9">The sequence shown here is derived from an EMBL/GenBank/DDBJ whole genome shotgun (WGS) entry which is preliminary data.</text>
</comment>
<dbReference type="GO" id="GO:0051315">
    <property type="term" value="P:attachment of mitotic spindle microtubules to kinetochore"/>
    <property type="evidence" value="ECO:0007669"/>
    <property type="project" value="TreeGrafter"/>
</dbReference>
<feature type="non-terminal residue" evidence="9">
    <location>
        <position position="1"/>
    </location>
</feature>
<keyword evidence="7" id="KW-0175">Coiled coil</keyword>
<feature type="coiled-coil region" evidence="7">
    <location>
        <begin position="553"/>
        <end position="618"/>
    </location>
</feature>
<dbReference type="GO" id="GO:0005635">
    <property type="term" value="C:nuclear envelope"/>
    <property type="evidence" value="ECO:0007669"/>
    <property type="project" value="TreeGrafter"/>
</dbReference>
<accession>A0AA38CGS4</accession>
<dbReference type="EMBL" id="JAHRHJ020000009">
    <property type="protein sequence ID" value="KAH9300290.1"/>
    <property type="molecule type" value="Genomic_DNA"/>
</dbReference>
<dbReference type="Proteomes" id="UP000824469">
    <property type="component" value="Unassembled WGS sequence"/>
</dbReference>
<dbReference type="AlphaFoldDB" id="A0AA38CGS4"/>
<dbReference type="SUPFAM" id="SSF75704">
    <property type="entry name" value="Mitotic arrest deficient-like 1, Mad1"/>
    <property type="match status" value="1"/>
</dbReference>
<dbReference type="PANTHER" id="PTHR23168:SF0">
    <property type="entry name" value="MITOTIC SPINDLE ASSEMBLY CHECKPOINT PROTEIN MAD1"/>
    <property type="match status" value="1"/>
</dbReference>
<organism evidence="9 10">
    <name type="scientific">Taxus chinensis</name>
    <name type="common">Chinese yew</name>
    <name type="synonym">Taxus wallichiana var. chinensis</name>
    <dbReference type="NCBI Taxonomy" id="29808"/>
    <lineage>
        <taxon>Eukaryota</taxon>
        <taxon>Viridiplantae</taxon>
        <taxon>Streptophyta</taxon>
        <taxon>Embryophyta</taxon>
        <taxon>Tracheophyta</taxon>
        <taxon>Spermatophyta</taxon>
        <taxon>Pinopsida</taxon>
        <taxon>Pinidae</taxon>
        <taxon>Conifers II</taxon>
        <taxon>Cupressales</taxon>
        <taxon>Taxaceae</taxon>
        <taxon>Taxus</taxon>
    </lineage>
</organism>
<evidence type="ECO:0000256" key="6">
    <source>
        <dbReference type="ARBA" id="ARBA00023306"/>
    </source>
</evidence>
<feature type="coiled-coil region" evidence="7">
    <location>
        <begin position="166"/>
        <end position="337"/>
    </location>
</feature>
<evidence type="ECO:0000256" key="5">
    <source>
        <dbReference type="ARBA" id="ARBA00023242"/>
    </source>
</evidence>
<evidence type="ECO:0000256" key="4">
    <source>
        <dbReference type="ARBA" id="ARBA00022776"/>
    </source>
</evidence>